<dbReference type="PROSITE" id="PS50191">
    <property type="entry name" value="CRAL_TRIO"/>
    <property type="match status" value="1"/>
</dbReference>
<dbReference type="Gene3D" id="3.40.525.10">
    <property type="entry name" value="CRAL-TRIO lipid binding domain"/>
    <property type="match status" value="1"/>
</dbReference>
<accession>A0AAN8BFE7</accession>
<dbReference type="EMBL" id="JAULUE010002061">
    <property type="protein sequence ID" value="KAK5884156.1"/>
    <property type="molecule type" value="Genomic_DNA"/>
</dbReference>
<reference evidence="3 4" key="1">
    <citation type="journal article" date="2023" name="Mol. Biol. Evol.">
        <title>Genomics of Secondarily Temperate Adaptation in the Only Non-Antarctic Icefish.</title>
        <authorList>
            <person name="Rivera-Colon A.G."/>
            <person name="Rayamajhi N."/>
            <person name="Minhas B.F."/>
            <person name="Madrigal G."/>
            <person name="Bilyk K.T."/>
            <person name="Yoon V."/>
            <person name="Hune M."/>
            <person name="Gregory S."/>
            <person name="Cheng C.H.C."/>
            <person name="Catchen J.M."/>
        </authorList>
    </citation>
    <scope>NUCLEOTIDE SEQUENCE [LARGE SCALE GENOMIC DNA]</scope>
    <source>
        <strain evidence="3">JC2023a</strain>
    </source>
</reference>
<evidence type="ECO:0000313" key="3">
    <source>
        <dbReference type="EMBL" id="KAK5884156.1"/>
    </source>
</evidence>
<dbReference type="PANTHER" id="PTHR45808">
    <property type="entry name" value="RHO GTPASE-ACTIVATING PROTEIN 68F"/>
    <property type="match status" value="1"/>
</dbReference>
<dbReference type="PANTHER" id="PTHR45808:SF2">
    <property type="entry name" value="RHO GTPASE-ACTIVATING PROTEIN 68F"/>
    <property type="match status" value="1"/>
</dbReference>
<keyword evidence="4" id="KW-1185">Reference proteome</keyword>
<dbReference type="Pfam" id="PF13716">
    <property type="entry name" value="CRAL_TRIO_2"/>
    <property type="match status" value="1"/>
</dbReference>
<feature type="region of interest" description="Disordered" evidence="1">
    <location>
        <begin position="125"/>
        <end position="177"/>
    </location>
</feature>
<dbReference type="SUPFAM" id="SSF52087">
    <property type="entry name" value="CRAL/TRIO domain"/>
    <property type="match status" value="1"/>
</dbReference>
<dbReference type="InterPro" id="IPR001251">
    <property type="entry name" value="CRAL-TRIO_dom"/>
</dbReference>
<dbReference type="GO" id="GO:0007264">
    <property type="term" value="P:small GTPase-mediated signal transduction"/>
    <property type="evidence" value="ECO:0007669"/>
    <property type="project" value="TreeGrafter"/>
</dbReference>
<evidence type="ECO:0000313" key="4">
    <source>
        <dbReference type="Proteomes" id="UP001335648"/>
    </source>
</evidence>
<dbReference type="InterPro" id="IPR036865">
    <property type="entry name" value="CRAL-TRIO_dom_sf"/>
</dbReference>
<comment type="caution">
    <text evidence="3">The sequence shown here is derived from an EMBL/GenBank/DDBJ whole genome shotgun (WGS) entry which is preliminary data.</text>
</comment>
<dbReference type="CDD" id="cd00170">
    <property type="entry name" value="SEC14"/>
    <property type="match status" value="1"/>
</dbReference>
<dbReference type="Proteomes" id="UP001335648">
    <property type="component" value="Unassembled WGS sequence"/>
</dbReference>
<organism evidence="3 4">
    <name type="scientific">Champsocephalus esox</name>
    <name type="common">pike icefish</name>
    <dbReference type="NCBI Taxonomy" id="159716"/>
    <lineage>
        <taxon>Eukaryota</taxon>
        <taxon>Metazoa</taxon>
        <taxon>Chordata</taxon>
        <taxon>Craniata</taxon>
        <taxon>Vertebrata</taxon>
        <taxon>Euteleostomi</taxon>
        <taxon>Actinopterygii</taxon>
        <taxon>Neopterygii</taxon>
        <taxon>Teleostei</taxon>
        <taxon>Neoteleostei</taxon>
        <taxon>Acanthomorphata</taxon>
        <taxon>Eupercaria</taxon>
        <taxon>Perciformes</taxon>
        <taxon>Notothenioidei</taxon>
        <taxon>Channichthyidae</taxon>
        <taxon>Champsocephalus</taxon>
    </lineage>
</organism>
<evidence type="ECO:0000259" key="2">
    <source>
        <dbReference type="PROSITE" id="PS50191"/>
    </source>
</evidence>
<evidence type="ECO:0000256" key="1">
    <source>
        <dbReference type="SAM" id="MobiDB-lite"/>
    </source>
</evidence>
<gene>
    <name evidence="3" type="ORF">CesoFtcFv8_020413</name>
</gene>
<protein>
    <recommendedName>
        <fullName evidence="2">CRAL-TRIO domain-containing protein</fullName>
    </recommendedName>
</protein>
<dbReference type="GO" id="GO:0005737">
    <property type="term" value="C:cytoplasm"/>
    <property type="evidence" value="ECO:0007669"/>
    <property type="project" value="TreeGrafter"/>
</dbReference>
<proteinExistence type="predicted"/>
<feature type="domain" description="CRAL-TRIO" evidence="2">
    <location>
        <begin position="1"/>
        <end position="121"/>
    </location>
</feature>
<dbReference type="GO" id="GO:0005096">
    <property type="term" value="F:GTPase activator activity"/>
    <property type="evidence" value="ECO:0007669"/>
    <property type="project" value="TreeGrafter"/>
</dbReference>
<sequence>MDHLFRYVVGTLDLMVRENYLMVYLCAGGQRDKLPGISWLRECYTTINHRLRKNLKGFYVVHPTWYIKALATIIKPFISQTLSKFSRKLQFVESLQELSLLVPVDQVQIPAVVSQLGFLDLLQREEPSHDPGSEQREEPSHDPGSEQREEPSHDPGSEQREEPSHDLGSGAERRTVT</sequence>
<dbReference type="AlphaFoldDB" id="A0AAN8BFE7"/>
<name>A0AAN8BFE7_9TELE</name>